<organism evidence="1 2">
    <name type="scientific">Nocardioides zhouii</name>
    <dbReference type="NCBI Taxonomy" id="1168729"/>
    <lineage>
        <taxon>Bacteria</taxon>
        <taxon>Bacillati</taxon>
        <taxon>Actinomycetota</taxon>
        <taxon>Actinomycetes</taxon>
        <taxon>Propionibacteriales</taxon>
        <taxon>Nocardioidaceae</taxon>
        <taxon>Nocardioides</taxon>
    </lineage>
</organism>
<keyword evidence="2" id="KW-1185">Reference proteome</keyword>
<evidence type="ECO:0000313" key="1">
    <source>
        <dbReference type="EMBL" id="RYC03328.1"/>
    </source>
</evidence>
<protein>
    <recommendedName>
        <fullName evidence="3">DUF4878 domain-containing protein</fullName>
    </recommendedName>
</protein>
<evidence type="ECO:0008006" key="3">
    <source>
        <dbReference type="Google" id="ProtNLM"/>
    </source>
</evidence>
<dbReference type="EMBL" id="SDWV01000038">
    <property type="protein sequence ID" value="RYC03328.1"/>
    <property type="molecule type" value="Genomic_DNA"/>
</dbReference>
<name>A0A4Q2SHJ9_9ACTN</name>
<dbReference type="Proteomes" id="UP000291101">
    <property type="component" value="Unassembled WGS sequence"/>
</dbReference>
<dbReference type="Gene3D" id="3.10.450.50">
    <property type="match status" value="1"/>
</dbReference>
<reference evidence="1 2" key="1">
    <citation type="submission" date="2019-01" db="EMBL/GenBank/DDBJ databases">
        <title>Novel species of Nocardioides.</title>
        <authorList>
            <person name="Liu Q."/>
            <person name="X Y.-H."/>
        </authorList>
    </citation>
    <scope>NUCLEOTIDE SEQUENCE [LARGE SCALE GENOMIC DNA]</scope>
    <source>
        <strain evidence="1 2">HLT2-9</strain>
    </source>
</reference>
<dbReference type="AlphaFoldDB" id="A0A4Q2SHJ9"/>
<sequence length="126" mass="13261">MAQSAECATSSALIKKPALAVKRFMAAVEAGDGVTACSLLTKRAEAEAKADFVEIGLVDADASCPEMIQDLSEAVAEMGGYGTIRARTIVVNGNKAKVKLTTSAFNTTEIHRLRRVSGTWLLDGNS</sequence>
<evidence type="ECO:0000313" key="2">
    <source>
        <dbReference type="Proteomes" id="UP000291101"/>
    </source>
</evidence>
<comment type="caution">
    <text evidence="1">The sequence shown here is derived from an EMBL/GenBank/DDBJ whole genome shotgun (WGS) entry which is preliminary data.</text>
</comment>
<proteinExistence type="predicted"/>
<gene>
    <name evidence="1" type="ORF">EUA94_21920</name>
</gene>
<dbReference type="RefSeq" id="WP_129429047.1">
    <property type="nucleotide sequence ID" value="NZ_SDWV01000038.1"/>
</dbReference>
<accession>A0A4Q2SHJ9</accession>